<gene>
    <name evidence="1" type="ORF">MarbSA_05690</name>
</gene>
<evidence type="ECO:0000313" key="2">
    <source>
        <dbReference type="Proteomes" id="UP000825015"/>
    </source>
</evidence>
<sequence>MSEDKSVISKAIEDYDKRHENTDIDKVVNTDRASKKLQTDHIKMKADELTQDDFSDDCVDSSDNKKIRNKETGICIPHELVEHRNSPVRLLETLTNNREVLILDKLQETHNAFMKAKYELYKIRGEFYSNKENWDKCKEKTGKQSDTIFKEYFQSFEEHGKLMIEREKSEFKYEQCKRVFESLLK</sequence>
<keyword evidence="2" id="KW-1185">Reference proteome</keyword>
<organism evidence="1 2">
    <name type="scientific">Methanobrevibacter arboriphilus</name>
    <dbReference type="NCBI Taxonomy" id="39441"/>
    <lineage>
        <taxon>Archaea</taxon>
        <taxon>Methanobacteriati</taxon>
        <taxon>Methanobacteriota</taxon>
        <taxon>Methanomada group</taxon>
        <taxon>Methanobacteria</taxon>
        <taxon>Methanobacteriales</taxon>
        <taxon>Methanobacteriaceae</taxon>
        <taxon>Methanobrevibacter</taxon>
    </lineage>
</organism>
<name>A0ACA8R2J0_METAZ</name>
<dbReference type="EMBL" id="AP019779">
    <property type="protein sequence ID" value="BBL61529.1"/>
    <property type="molecule type" value="Genomic_DNA"/>
</dbReference>
<reference evidence="1" key="1">
    <citation type="submission" date="2019-06" db="EMBL/GenBank/DDBJ databases">
        <title>Complete genome sequence of Methanobrevibacter arboriphilus strain SA.</title>
        <authorList>
            <person name="Asakawa S."/>
        </authorList>
    </citation>
    <scope>NUCLEOTIDE SEQUENCE</scope>
    <source>
        <strain evidence="1">SA</strain>
    </source>
</reference>
<evidence type="ECO:0000313" key="1">
    <source>
        <dbReference type="EMBL" id="BBL61529.1"/>
    </source>
</evidence>
<dbReference type="Proteomes" id="UP000825015">
    <property type="component" value="Chromosome"/>
</dbReference>
<proteinExistence type="predicted"/>
<accession>A0ACA8R2J0</accession>
<protein>
    <submittedName>
        <fullName evidence="1">Uncharacterized protein</fullName>
    </submittedName>
</protein>